<proteinExistence type="predicted"/>
<evidence type="ECO:0000313" key="1">
    <source>
        <dbReference type="EMBL" id="KGX84147.1"/>
    </source>
</evidence>
<dbReference type="RefSeq" id="WP_027446200.1">
    <property type="nucleotide sequence ID" value="NZ_AULJ01000031.1"/>
</dbReference>
<dbReference type="OrthoDB" id="2939251at2"/>
<name>A0A0A5HKI3_9BACI</name>
<dbReference type="eggNOG" id="ENOG50339NF">
    <property type="taxonomic scope" value="Bacteria"/>
</dbReference>
<dbReference type="AlphaFoldDB" id="A0A0A5HKI3"/>
<dbReference type="EMBL" id="AVPF01000065">
    <property type="protein sequence ID" value="KGX84147.1"/>
    <property type="molecule type" value="Genomic_DNA"/>
</dbReference>
<comment type="caution">
    <text evidence="1">The sequence shown here is derived from an EMBL/GenBank/DDBJ whole genome shotgun (WGS) entry which is preliminary data.</text>
</comment>
<sequence>MEKVIKRFSMLVLLAFLIGVFLNGTEYYFNKKEIKLLTSGCYEAGGTPMLETSFLLQGYSFWCDVEN</sequence>
<dbReference type="STRING" id="1385511.GCA_000425225_02503"/>
<keyword evidence="2" id="KW-1185">Reference proteome</keyword>
<organism evidence="1 2">
    <name type="scientific">Pontibacillus marinus BH030004 = DSM 16465</name>
    <dbReference type="NCBI Taxonomy" id="1385511"/>
    <lineage>
        <taxon>Bacteria</taxon>
        <taxon>Bacillati</taxon>
        <taxon>Bacillota</taxon>
        <taxon>Bacilli</taxon>
        <taxon>Bacillales</taxon>
        <taxon>Bacillaceae</taxon>
        <taxon>Pontibacillus</taxon>
    </lineage>
</organism>
<evidence type="ECO:0000313" key="2">
    <source>
        <dbReference type="Proteomes" id="UP000030403"/>
    </source>
</evidence>
<gene>
    <name evidence="1" type="ORF">N783_18930</name>
</gene>
<accession>A0A0A5HKI3</accession>
<protein>
    <submittedName>
        <fullName evidence="1">Uncharacterized protein</fullName>
    </submittedName>
</protein>
<dbReference type="Proteomes" id="UP000030403">
    <property type="component" value="Unassembled WGS sequence"/>
</dbReference>
<reference evidence="1 2" key="1">
    <citation type="submission" date="2013-08" db="EMBL/GenBank/DDBJ databases">
        <authorList>
            <person name="Huang J."/>
            <person name="Wang G."/>
        </authorList>
    </citation>
    <scope>NUCLEOTIDE SEQUENCE [LARGE SCALE GENOMIC DNA]</scope>
    <source>
        <strain evidence="1 2">BH030004</strain>
    </source>
</reference>